<name>A7RCW7_PLAFA</name>
<evidence type="ECO:0000256" key="1">
    <source>
        <dbReference type="SAM" id="MobiDB-lite"/>
    </source>
</evidence>
<dbReference type="Gene3D" id="1.20.1310.20">
    <property type="entry name" value="Duffy-antigen binding domain"/>
    <property type="match status" value="1"/>
</dbReference>
<evidence type="ECO:0000259" key="2">
    <source>
        <dbReference type="Pfam" id="PF05424"/>
    </source>
</evidence>
<proteinExistence type="evidence at transcript level"/>
<sequence length="159" mass="18422">ARSFADIGRHGSRNGPKMGPAPRSVVRGMGRRSARSFADIGDIVRGKDLYLGNKKKSENKREKERLEGKLKSFFEQIYNSLEEKERNHYNDDAPDFLKLREDWWDANRLDVWKAITCDAPEDAKYFRDACSNDTTETDKKCRCISGDPPTYFDYVPQYL</sequence>
<accession>A7RCW7</accession>
<dbReference type="GO" id="GO:0016020">
    <property type="term" value="C:membrane"/>
    <property type="evidence" value="ECO:0007669"/>
    <property type="project" value="InterPro"/>
</dbReference>
<dbReference type="SUPFAM" id="SSF140924">
    <property type="entry name" value="Duffy binding domain-like"/>
    <property type="match status" value="1"/>
</dbReference>
<organism evidence="3">
    <name type="scientific">Plasmodium falciparum</name>
    <name type="common">malaria parasite P. falciparum</name>
    <dbReference type="NCBI Taxonomy" id="5833"/>
    <lineage>
        <taxon>Eukaryota</taxon>
        <taxon>Sar</taxon>
        <taxon>Alveolata</taxon>
        <taxon>Apicomplexa</taxon>
        <taxon>Aconoidasida</taxon>
        <taxon>Haemosporida</taxon>
        <taxon>Plasmodiidae</taxon>
        <taxon>Plasmodium</taxon>
        <taxon>Plasmodium (Laverania)</taxon>
    </lineage>
</organism>
<dbReference type="GO" id="GO:0046789">
    <property type="term" value="F:host cell surface receptor binding"/>
    <property type="evidence" value="ECO:0007669"/>
    <property type="project" value="InterPro"/>
</dbReference>
<feature type="non-terminal residue" evidence="3">
    <location>
        <position position="1"/>
    </location>
</feature>
<protein>
    <submittedName>
        <fullName evidence="3">Erythrocyte membrane protein</fullName>
    </submittedName>
</protein>
<dbReference type="InterPro" id="IPR008602">
    <property type="entry name" value="Duffy-antigen-binding"/>
</dbReference>
<evidence type="ECO:0000313" key="3">
    <source>
        <dbReference type="EMBL" id="ABU42181.1"/>
    </source>
</evidence>
<feature type="non-terminal residue" evidence="3">
    <location>
        <position position="159"/>
    </location>
</feature>
<dbReference type="Pfam" id="PF05424">
    <property type="entry name" value="Duffy_binding"/>
    <property type="match status" value="1"/>
</dbReference>
<feature type="domain" description="Duffy-antigen binding" evidence="2">
    <location>
        <begin position="32"/>
        <end position="159"/>
    </location>
</feature>
<dbReference type="EMBL" id="DQ519167">
    <property type="protein sequence ID" value="ABU42181.1"/>
    <property type="molecule type" value="mRNA"/>
</dbReference>
<reference evidence="3" key="1">
    <citation type="journal article" date="2007" name="Mol. Microbiol.">
        <title>Differential var gene expression in the organs of patients dying of falciparum malaria.</title>
        <authorList>
            <person name="Montgomery J."/>
            <person name="Mphande F.A."/>
            <person name="Berriman M."/>
            <person name="Pain A."/>
            <person name="Rogerson S.J."/>
            <person name="Taylor T.E."/>
            <person name="Molyneux M.E."/>
            <person name="Craig A."/>
        </authorList>
    </citation>
    <scope>NUCLEOTIDE SEQUENCE</scope>
</reference>
<feature type="region of interest" description="Disordered" evidence="1">
    <location>
        <begin position="1"/>
        <end position="32"/>
    </location>
</feature>
<dbReference type="InterPro" id="IPR042202">
    <property type="entry name" value="Duffy-ag-bd_sf"/>
</dbReference>
<dbReference type="AlphaFoldDB" id="A7RCW7"/>
<gene>
    <name evidence="3" type="primary">var</name>
</gene>